<evidence type="ECO:0000256" key="1">
    <source>
        <dbReference type="SAM" id="Phobius"/>
    </source>
</evidence>
<keyword evidence="3" id="KW-1185">Reference proteome</keyword>
<dbReference type="Proteomes" id="UP000067683">
    <property type="component" value="Chromosome"/>
</dbReference>
<dbReference type="EMBL" id="CP013659">
    <property type="protein sequence ID" value="ALS76714.1"/>
    <property type="molecule type" value="Genomic_DNA"/>
</dbReference>
<keyword evidence="1" id="KW-0812">Transmembrane</keyword>
<feature type="transmembrane region" description="Helical" evidence="1">
    <location>
        <begin position="7"/>
        <end position="28"/>
    </location>
</feature>
<dbReference type="AlphaFoldDB" id="A0A0U2YQ17"/>
<accession>A0A0U2YQ17</accession>
<gene>
    <name evidence="2" type="ORF">AUC31_16505</name>
</gene>
<dbReference type="STRING" id="200991.AUC31_16505"/>
<sequence length="173" mass="20306">MRNNRILKVLLILTILILICSAIFFIPYQKHFVFIDSETNEIAARVPVIEDRFKIRYTHSIHLSDVIESYRLDDEGQLVMTELEYEDFNIGMPSNAGEGERFVEKDGKYFIEDMKRKLPEFRLLIGDVDAELAFLFAGKELDLKKSLERGKIYTFRAQRLSIYQQLEGVNIYE</sequence>
<dbReference type="Pfam" id="PF08905">
    <property type="entry name" value="DUF1850"/>
    <property type="match status" value="1"/>
</dbReference>
<name>A0A0U2YQ17_9BACL</name>
<dbReference type="RefSeq" id="WP_058383415.1">
    <property type="nucleotide sequence ID" value="NZ_CP013659.2"/>
</dbReference>
<dbReference type="KEGG" id="prt:AUC31_16505"/>
<keyword evidence="1" id="KW-1133">Transmembrane helix</keyword>
<organism evidence="2 3">
    <name type="scientific">Planococcus rifietoensis</name>
    <dbReference type="NCBI Taxonomy" id="200991"/>
    <lineage>
        <taxon>Bacteria</taxon>
        <taxon>Bacillati</taxon>
        <taxon>Bacillota</taxon>
        <taxon>Bacilli</taxon>
        <taxon>Bacillales</taxon>
        <taxon>Caryophanaceae</taxon>
        <taxon>Planococcus</taxon>
    </lineage>
</organism>
<proteinExistence type="predicted"/>
<evidence type="ECO:0000313" key="2">
    <source>
        <dbReference type="EMBL" id="ALS76714.1"/>
    </source>
</evidence>
<keyword evidence="1" id="KW-0472">Membrane</keyword>
<dbReference type="InterPro" id="IPR015001">
    <property type="entry name" value="DUF1850"/>
</dbReference>
<dbReference type="OrthoDB" id="4304at2"/>
<reference evidence="2" key="1">
    <citation type="submission" date="2016-01" db="EMBL/GenBank/DDBJ databases">
        <title>Complete genome of Planococcus rifietoensis type strain M8.</title>
        <authorList>
            <person name="See-Too W.S."/>
        </authorList>
    </citation>
    <scope>NUCLEOTIDE SEQUENCE [LARGE SCALE GENOMIC DNA]</scope>
    <source>
        <strain evidence="2">M8</strain>
    </source>
</reference>
<protein>
    <submittedName>
        <fullName evidence="2">RocC</fullName>
    </submittedName>
</protein>
<evidence type="ECO:0000313" key="3">
    <source>
        <dbReference type="Proteomes" id="UP000067683"/>
    </source>
</evidence>